<evidence type="ECO:0000256" key="1">
    <source>
        <dbReference type="SAM" id="MobiDB-lite"/>
    </source>
</evidence>
<gene>
    <name evidence="3" type="ORF">CIPAW_03G155400</name>
</gene>
<keyword evidence="2" id="KW-0812">Transmembrane</keyword>
<comment type="caution">
    <text evidence="3">The sequence shown here is derived from an EMBL/GenBank/DDBJ whole genome shotgun (WGS) entry which is preliminary data.</text>
</comment>
<feature type="transmembrane region" description="Helical" evidence="2">
    <location>
        <begin position="192"/>
        <end position="214"/>
    </location>
</feature>
<protein>
    <submittedName>
        <fullName evidence="3">Uncharacterized protein</fullName>
    </submittedName>
</protein>
<keyword evidence="2" id="KW-0472">Membrane</keyword>
<feature type="region of interest" description="Disordered" evidence="1">
    <location>
        <begin position="349"/>
        <end position="377"/>
    </location>
</feature>
<organism evidence="3 4">
    <name type="scientific">Carya illinoinensis</name>
    <name type="common">Pecan</name>
    <dbReference type="NCBI Taxonomy" id="32201"/>
    <lineage>
        <taxon>Eukaryota</taxon>
        <taxon>Viridiplantae</taxon>
        <taxon>Streptophyta</taxon>
        <taxon>Embryophyta</taxon>
        <taxon>Tracheophyta</taxon>
        <taxon>Spermatophyta</taxon>
        <taxon>Magnoliopsida</taxon>
        <taxon>eudicotyledons</taxon>
        <taxon>Gunneridae</taxon>
        <taxon>Pentapetalae</taxon>
        <taxon>rosids</taxon>
        <taxon>fabids</taxon>
        <taxon>Fagales</taxon>
        <taxon>Juglandaceae</taxon>
        <taxon>Carya</taxon>
    </lineage>
</organism>
<keyword evidence="4" id="KW-1185">Reference proteome</keyword>
<dbReference type="Proteomes" id="UP000811609">
    <property type="component" value="Chromosome 3"/>
</dbReference>
<feature type="transmembrane region" description="Helical" evidence="2">
    <location>
        <begin position="247"/>
        <end position="266"/>
    </location>
</feature>
<reference evidence="3" key="1">
    <citation type="submission" date="2020-12" db="EMBL/GenBank/DDBJ databases">
        <title>WGS assembly of Carya illinoinensis cv. Pawnee.</title>
        <authorList>
            <person name="Platts A."/>
            <person name="Shu S."/>
            <person name="Wright S."/>
            <person name="Barry K."/>
            <person name="Edger P."/>
            <person name="Pires J.C."/>
            <person name="Schmutz J."/>
        </authorList>
    </citation>
    <scope>NUCLEOTIDE SEQUENCE</scope>
    <source>
        <tissue evidence="3">Leaf</tissue>
    </source>
</reference>
<keyword evidence="2" id="KW-1133">Transmembrane helix</keyword>
<dbReference type="PANTHER" id="PTHR34553">
    <property type="entry name" value="OS05G0597400 PROTEIN"/>
    <property type="match status" value="1"/>
</dbReference>
<name>A0A8T1R392_CARIL</name>
<evidence type="ECO:0000313" key="3">
    <source>
        <dbReference type="EMBL" id="KAG6661175.1"/>
    </source>
</evidence>
<accession>A0A8T1R392</accession>
<proteinExistence type="predicted"/>
<dbReference type="EMBL" id="CM031811">
    <property type="protein sequence ID" value="KAG6661175.1"/>
    <property type="molecule type" value="Genomic_DNA"/>
</dbReference>
<feature type="compositionally biased region" description="Basic and acidic residues" evidence="1">
    <location>
        <begin position="367"/>
        <end position="377"/>
    </location>
</feature>
<evidence type="ECO:0000256" key="2">
    <source>
        <dbReference type="SAM" id="Phobius"/>
    </source>
</evidence>
<sequence>MKSISTGVEDNTYSEKIQGEIDNSLENSETCSSDYEDPVEATHYSDVLILFRFNDRDLPFKLGQIIMPDLRLLTLLEAGLPSWVIFLQSYPGFYDLYKNVPVLKATAFRLCGPLLDWIETWEMVSRIKYLGTMLFLHNFQKAVQWFLTITRAARSFLSVFTQPLLQPLLEFFRFFVPVWNELIKVVESFSSVLWIVIGSLFSIVEYVFEILLLPMWFGLRVIWSIATSILYPIFWILWELVYAPVRMVLALASFMVFVSTSIYGMLGEMWQFFSSIFQLASASEATVRTYEVSIWRSLWNDLFSQVFRALRSILNGFVAFFTACNRHRLSIYNHLQEFIQRLFGRSHRSRRIDSRHSRPPASGTQKALEERRKVHIK</sequence>
<feature type="transmembrane region" description="Helical" evidence="2">
    <location>
        <begin position="221"/>
        <end position="241"/>
    </location>
</feature>
<dbReference type="PANTHER" id="PTHR34553:SF4">
    <property type="entry name" value="G1_S-SPECIFIC CYCLIN-E PROTEIN"/>
    <property type="match status" value="1"/>
</dbReference>
<evidence type="ECO:0000313" key="4">
    <source>
        <dbReference type="Proteomes" id="UP000811609"/>
    </source>
</evidence>
<dbReference type="AlphaFoldDB" id="A0A8T1R392"/>